<dbReference type="RefSeq" id="WP_263413679.1">
    <property type="nucleotide sequence ID" value="NZ_BAABBH010000001.1"/>
</dbReference>
<evidence type="ECO:0000259" key="6">
    <source>
        <dbReference type="PROSITE" id="PS50921"/>
    </source>
</evidence>
<protein>
    <submittedName>
        <fullName evidence="7">Uroporphyrinogen-III synthase</fullName>
        <ecNumber evidence="7">4.2.1.75</ecNumber>
    </submittedName>
</protein>
<dbReference type="PANTHER" id="PTHR40082:SF1">
    <property type="entry name" value="BLR5956 PROTEIN"/>
    <property type="match status" value="1"/>
</dbReference>
<keyword evidence="4" id="KW-0804">Transcription</keyword>
<dbReference type="Proteomes" id="UP001634747">
    <property type="component" value="Unassembled WGS sequence"/>
</dbReference>
<dbReference type="InterPro" id="IPR011006">
    <property type="entry name" value="CheY-like_superfamily"/>
</dbReference>
<dbReference type="SUPFAM" id="SSF55781">
    <property type="entry name" value="GAF domain-like"/>
    <property type="match status" value="1"/>
</dbReference>
<evidence type="ECO:0000313" key="8">
    <source>
        <dbReference type="Proteomes" id="UP001634747"/>
    </source>
</evidence>
<dbReference type="PANTHER" id="PTHR40082">
    <property type="entry name" value="BLR5956 PROTEIN"/>
    <property type="match status" value="1"/>
</dbReference>
<dbReference type="InterPro" id="IPR003754">
    <property type="entry name" value="4pyrrol_synth_uPrphyn_synth"/>
</dbReference>
<comment type="caution">
    <text evidence="7">The sequence shown here is derived from an EMBL/GenBank/DDBJ whole genome shotgun (WGS) entry which is preliminary data.</text>
</comment>
<gene>
    <name evidence="7" type="ORF">ACK2TP_03245</name>
</gene>
<dbReference type="InterPro" id="IPR029016">
    <property type="entry name" value="GAF-like_dom_sf"/>
</dbReference>
<dbReference type="InterPro" id="IPR003018">
    <property type="entry name" value="GAF"/>
</dbReference>
<dbReference type="CDD" id="cd06578">
    <property type="entry name" value="HemD"/>
    <property type="match status" value="1"/>
</dbReference>
<keyword evidence="1" id="KW-0808">Transferase</keyword>
<dbReference type="SMART" id="SM01012">
    <property type="entry name" value="ANTAR"/>
    <property type="match status" value="1"/>
</dbReference>
<dbReference type="EC" id="4.2.1.75" evidence="7"/>
<keyword evidence="2" id="KW-0418">Kinase</keyword>
<dbReference type="InterPro" id="IPR039793">
    <property type="entry name" value="UROS/Hem4"/>
</dbReference>
<dbReference type="Gene3D" id="3.40.50.10090">
    <property type="match status" value="2"/>
</dbReference>
<dbReference type="GO" id="GO:0004852">
    <property type="term" value="F:uroporphyrinogen-III synthase activity"/>
    <property type="evidence" value="ECO:0007669"/>
    <property type="project" value="UniProtKB-EC"/>
</dbReference>
<evidence type="ECO:0000256" key="4">
    <source>
        <dbReference type="ARBA" id="ARBA00023163"/>
    </source>
</evidence>
<sequence length="559" mass="61663">MPHASFDGLRVLSLESRRAREVEKLIRTYNGDPLVVPSMREIPLASNTECIEFGRALLNDQFDAMIFFTGVGVRAMMAILDTAFERDAIVSKLRGLTVISRGVKPQAPLTELGVPIAAQATEPATWREVLEAIDTALGERTQSMRLAVQEYGASNPELLAELVNRFASVTKVPVYQWALPEDLQPLQHAVSSTIAGSIDVVLFMTAVQVLHLFQVADEIGVAADLRRAFETTVVISVGPTTTEELQQHGVQPDFEPSRPKMGFMINEAAQYSSKTLARKRTPRPPAELSAPVEKEVAAPARAVPTAKDSGVQQVSSMTSTMAGFKDGLAPLDILHEIGSRIALADPLHLVLERIMKFVSAVIPCDSCFVYTLEQDHLVLRASKNPHSNEVDKLNVAVGQGITGWVAQHRESVAISERASEDPRFSFFAALPEDRFEAMLCTPIVCANRVIGVITVQHREPYQHTDLQRRLLATLGILVGAEIERARLETENYELSNRLESRKVVDRAKGILQRDLGISEAEAYKRLQAESRHRRRSMRDIAEAVLLSADLHSTRESPSS</sequence>
<keyword evidence="3" id="KW-0805">Transcription regulation</keyword>
<proteinExistence type="predicted"/>
<evidence type="ECO:0000313" key="7">
    <source>
        <dbReference type="EMBL" id="MFN2974766.1"/>
    </source>
</evidence>
<evidence type="ECO:0000256" key="5">
    <source>
        <dbReference type="SAM" id="MobiDB-lite"/>
    </source>
</evidence>
<dbReference type="SUPFAM" id="SSF69618">
    <property type="entry name" value="HemD-like"/>
    <property type="match status" value="1"/>
</dbReference>
<evidence type="ECO:0000256" key="3">
    <source>
        <dbReference type="ARBA" id="ARBA00023015"/>
    </source>
</evidence>
<dbReference type="Pfam" id="PF02602">
    <property type="entry name" value="HEM4"/>
    <property type="match status" value="1"/>
</dbReference>
<dbReference type="InterPro" id="IPR036108">
    <property type="entry name" value="4pyrrol_syn_uPrphyn_synt_sf"/>
</dbReference>
<dbReference type="Pfam" id="PF01590">
    <property type="entry name" value="GAF"/>
    <property type="match status" value="1"/>
</dbReference>
<dbReference type="Pfam" id="PF03861">
    <property type="entry name" value="ANTAR"/>
    <property type="match status" value="1"/>
</dbReference>
<dbReference type="SUPFAM" id="SSF52172">
    <property type="entry name" value="CheY-like"/>
    <property type="match status" value="1"/>
</dbReference>
<feature type="region of interest" description="Disordered" evidence="5">
    <location>
        <begin position="274"/>
        <end position="294"/>
    </location>
</feature>
<dbReference type="Gene3D" id="3.30.450.40">
    <property type="match status" value="1"/>
</dbReference>
<dbReference type="InterPro" id="IPR036388">
    <property type="entry name" value="WH-like_DNA-bd_sf"/>
</dbReference>
<keyword evidence="8" id="KW-1185">Reference proteome</keyword>
<dbReference type="Gene3D" id="1.10.10.10">
    <property type="entry name" value="Winged helix-like DNA-binding domain superfamily/Winged helix DNA-binding domain"/>
    <property type="match status" value="1"/>
</dbReference>
<evidence type="ECO:0000256" key="1">
    <source>
        <dbReference type="ARBA" id="ARBA00022679"/>
    </source>
</evidence>
<feature type="domain" description="ANTAR" evidence="6">
    <location>
        <begin position="484"/>
        <end position="545"/>
    </location>
</feature>
<organism evidence="7 8">
    <name type="scientific">Terriglobus aquaticus</name>
    <dbReference type="NCBI Taxonomy" id="940139"/>
    <lineage>
        <taxon>Bacteria</taxon>
        <taxon>Pseudomonadati</taxon>
        <taxon>Acidobacteriota</taxon>
        <taxon>Terriglobia</taxon>
        <taxon>Terriglobales</taxon>
        <taxon>Acidobacteriaceae</taxon>
        <taxon>Terriglobus</taxon>
    </lineage>
</organism>
<dbReference type="InterPro" id="IPR005561">
    <property type="entry name" value="ANTAR"/>
</dbReference>
<dbReference type="EMBL" id="JBJYXY010000001">
    <property type="protein sequence ID" value="MFN2974766.1"/>
    <property type="molecule type" value="Genomic_DNA"/>
</dbReference>
<reference evidence="7 8" key="1">
    <citation type="submission" date="2024-12" db="EMBL/GenBank/DDBJ databases">
        <authorList>
            <person name="Lee Y."/>
        </authorList>
    </citation>
    <scope>NUCLEOTIDE SEQUENCE [LARGE SCALE GENOMIC DNA]</scope>
    <source>
        <strain evidence="7 8">03SUJ4</strain>
    </source>
</reference>
<dbReference type="SMART" id="SM00065">
    <property type="entry name" value="GAF"/>
    <property type="match status" value="1"/>
</dbReference>
<accession>A0ABW9KGA4</accession>
<keyword evidence="7" id="KW-0456">Lyase</keyword>
<evidence type="ECO:0000256" key="2">
    <source>
        <dbReference type="ARBA" id="ARBA00022777"/>
    </source>
</evidence>
<dbReference type="PROSITE" id="PS50921">
    <property type="entry name" value="ANTAR"/>
    <property type="match status" value="1"/>
</dbReference>
<name>A0ABW9KGA4_9BACT</name>